<dbReference type="OMA" id="SCQENEG"/>
<dbReference type="STRING" id="105231.A0A1Y1IQ05"/>
<dbReference type="OrthoDB" id="245563at2759"/>
<protein>
    <submittedName>
        <fullName evidence="2">Tetratricopeptide repeat domain containing protein</fullName>
    </submittedName>
</protein>
<dbReference type="AlphaFoldDB" id="A0A1Y1IQ05"/>
<dbReference type="SMART" id="SM00028">
    <property type="entry name" value="TPR"/>
    <property type="match status" value="3"/>
</dbReference>
<proteinExistence type="predicted"/>
<keyword evidence="3" id="KW-1185">Reference proteome</keyword>
<evidence type="ECO:0000313" key="2">
    <source>
        <dbReference type="EMBL" id="GAQ90836.1"/>
    </source>
</evidence>
<dbReference type="PANTHER" id="PTHR48433:SF1">
    <property type="entry name" value="OUTER ENVELOPE PROTEIN 61-LIKE"/>
    <property type="match status" value="1"/>
</dbReference>
<dbReference type="SUPFAM" id="SSF48452">
    <property type="entry name" value="TPR-like"/>
    <property type="match status" value="1"/>
</dbReference>
<dbReference type="Proteomes" id="UP000054558">
    <property type="component" value="Unassembled WGS sequence"/>
</dbReference>
<feature type="repeat" description="TPR" evidence="1">
    <location>
        <begin position="174"/>
        <end position="207"/>
    </location>
</feature>
<accession>A0A1Y1IQ05</accession>
<dbReference type="InterPro" id="IPR053319">
    <property type="entry name" value="OEP61"/>
</dbReference>
<evidence type="ECO:0000313" key="3">
    <source>
        <dbReference type="Proteomes" id="UP000054558"/>
    </source>
</evidence>
<organism evidence="2 3">
    <name type="scientific">Klebsormidium nitens</name>
    <name type="common">Green alga</name>
    <name type="synonym">Ulothrix nitens</name>
    <dbReference type="NCBI Taxonomy" id="105231"/>
    <lineage>
        <taxon>Eukaryota</taxon>
        <taxon>Viridiplantae</taxon>
        <taxon>Streptophyta</taxon>
        <taxon>Klebsormidiophyceae</taxon>
        <taxon>Klebsormidiales</taxon>
        <taxon>Klebsormidiaceae</taxon>
        <taxon>Klebsormidium</taxon>
    </lineage>
</organism>
<reference evidence="2 3" key="1">
    <citation type="journal article" date="2014" name="Nat. Commun.">
        <title>Klebsormidium flaccidum genome reveals primary factors for plant terrestrial adaptation.</title>
        <authorList>
            <person name="Hori K."/>
            <person name="Maruyama F."/>
            <person name="Fujisawa T."/>
            <person name="Togashi T."/>
            <person name="Yamamoto N."/>
            <person name="Seo M."/>
            <person name="Sato S."/>
            <person name="Yamada T."/>
            <person name="Mori H."/>
            <person name="Tajima N."/>
            <person name="Moriyama T."/>
            <person name="Ikeuchi M."/>
            <person name="Watanabe M."/>
            <person name="Wada H."/>
            <person name="Kobayashi K."/>
            <person name="Saito M."/>
            <person name="Masuda T."/>
            <person name="Sasaki-Sekimoto Y."/>
            <person name="Mashiguchi K."/>
            <person name="Awai K."/>
            <person name="Shimojima M."/>
            <person name="Masuda S."/>
            <person name="Iwai M."/>
            <person name="Nobusawa T."/>
            <person name="Narise T."/>
            <person name="Kondo S."/>
            <person name="Saito H."/>
            <person name="Sato R."/>
            <person name="Murakawa M."/>
            <person name="Ihara Y."/>
            <person name="Oshima-Yamada Y."/>
            <person name="Ohtaka K."/>
            <person name="Satoh M."/>
            <person name="Sonobe K."/>
            <person name="Ishii M."/>
            <person name="Ohtani R."/>
            <person name="Kanamori-Sato M."/>
            <person name="Honoki R."/>
            <person name="Miyazaki D."/>
            <person name="Mochizuki H."/>
            <person name="Umetsu J."/>
            <person name="Higashi K."/>
            <person name="Shibata D."/>
            <person name="Kamiya Y."/>
            <person name="Sato N."/>
            <person name="Nakamura Y."/>
            <person name="Tabata S."/>
            <person name="Ida S."/>
            <person name="Kurokawa K."/>
            <person name="Ohta H."/>
        </authorList>
    </citation>
    <scope>NUCLEOTIDE SEQUENCE [LARGE SCALE GENOMIC DNA]</scope>
    <source>
        <strain evidence="2 3">NIES-2285</strain>
    </source>
</reference>
<evidence type="ECO:0000256" key="1">
    <source>
        <dbReference type="PROSITE-ProRule" id="PRU00339"/>
    </source>
</evidence>
<dbReference type="PROSITE" id="PS50005">
    <property type="entry name" value="TPR"/>
    <property type="match status" value="1"/>
</dbReference>
<gene>
    <name evidence="2" type="ORF">KFL_006900120</name>
</gene>
<sequence length="267" mass="29748">MIKFAAEQMQRMSPEEIARIQQLAASMDPSVMASAARNMQSLRPEDMRMASEQLKQFSPEQLKEMGAGMENSDDLLRNAAILEEHTGARRQYDLKVAQKLKAEGNQLVSSGKHGEASQKYLKAKSNLEGHESVEARTLKTSCSLNLLICYLRTGQNEEAVREGSEVLRTDPSNLKALYRRGQAHRALGKLQLALTDLKKASQIDPDDETVRNAAQEVKEALAKQRSESSEPGIHSEVEYRVPSCRAYQKSGYNLKCANGCRNFRSSS</sequence>
<keyword evidence="1" id="KW-0802">TPR repeat</keyword>
<dbReference type="InterPro" id="IPR011990">
    <property type="entry name" value="TPR-like_helical_dom_sf"/>
</dbReference>
<dbReference type="EMBL" id="DF237639">
    <property type="protein sequence ID" value="GAQ90836.1"/>
    <property type="molecule type" value="Genomic_DNA"/>
</dbReference>
<dbReference type="Gene3D" id="1.25.40.10">
    <property type="entry name" value="Tetratricopeptide repeat domain"/>
    <property type="match status" value="1"/>
</dbReference>
<dbReference type="PANTHER" id="PTHR48433">
    <property type="entry name" value="OUTER ENVELOPE PROTEIN 61-LIKE"/>
    <property type="match status" value="1"/>
</dbReference>
<dbReference type="Pfam" id="PF00515">
    <property type="entry name" value="TPR_1"/>
    <property type="match status" value="1"/>
</dbReference>
<dbReference type="InterPro" id="IPR019734">
    <property type="entry name" value="TPR_rpt"/>
</dbReference>
<name>A0A1Y1IQ05_KLENI</name>